<organism evidence="1 2">
    <name type="scientific">Glossina morsitans morsitans</name>
    <name type="common">Savannah tsetse fly</name>
    <dbReference type="NCBI Taxonomy" id="37546"/>
    <lineage>
        <taxon>Eukaryota</taxon>
        <taxon>Metazoa</taxon>
        <taxon>Ecdysozoa</taxon>
        <taxon>Arthropoda</taxon>
        <taxon>Hexapoda</taxon>
        <taxon>Insecta</taxon>
        <taxon>Pterygota</taxon>
        <taxon>Neoptera</taxon>
        <taxon>Endopterygota</taxon>
        <taxon>Diptera</taxon>
        <taxon>Brachycera</taxon>
        <taxon>Muscomorpha</taxon>
        <taxon>Hippoboscoidea</taxon>
        <taxon>Glossinidae</taxon>
        <taxon>Glossina</taxon>
    </lineage>
</organism>
<dbReference type="Proteomes" id="UP000092444">
    <property type="component" value="Unassembled WGS sequence"/>
</dbReference>
<evidence type="ECO:0008006" key="3">
    <source>
        <dbReference type="Google" id="ProtNLM"/>
    </source>
</evidence>
<dbReference type="EMBL" id="CCAG010006864">
    <property type="status" value="NOT_ANNOTATED_CDS"/>
    <property type="molecule type" value="Genomic_DNA"/>
</dbReference>
<accession>A0A1B0FAC2</accession>
<name>A0A1B0FAC2_GLOMM</name>
<proteinExistence type="predicted"/>
<dbReference type="SUPFAM" id="SSF47769">
    <property type="entry name" value="SAM/Pointed domain"/>
    <property type="match status" value="1"/>
</dbReference>
<dbReference type="EnsemblMetazoa" id="GMOY000455-RA">
    <property type="protein sequence ID" value="GMOY000455-PA"/>
    <property type="gene ID" value="GMOY000455"/>
</dbReference>
<keyword evidence="2" id="KW-1185">Reference proteome</keyword>
<evidence type="ECO:0000313" key="1">
    <source>
        <dbReference type="EnsemblMetazoa" id="GMOY000455-PA"/>
    </source>
</evidence>
<dbReference type="STRING" id="37546.A0A1B0FAC2"/>
<protein>
    <recommendedName>
        <fullName evidence="3">SAM domain-containing protein</fullName>
    </recommendedName>
</protein>
<evidence type="ECO:0000313" key="2">
    <source>
        <dbReference type="Proteomes" id="UP000092444"/>
    </source>
</evidence>
<sequence>MVEDTLNQGSRLRSKMARPKPVYLWTVTDVLKWYRRHCGEYCKYSELFLKVISIEAFSLINNECAKFNYDGVRMDGQGSMLYIKF</sequence>
<dbReference type="InterPro" id="IPR013761">
    <property type="entry name" value="SAM/pointed_sf"/>
</dbReference>
<dbReference type="Gene3D" id="1.10.150.50">
    <property type="entry name" value="Transcription Factor, Ets-1"/>
    <property type="match status" value="1"/>
</dbReference>
<dbReference type="AlphaFoldDB" id="A0A1B0FAC2"/>
<dbReference type="PhylomeDB" id="A0A1B0FAC2"/>
<dbReference type="VEuPathDB" id="VectorBase:GMOY000455"/>
<reference evidence="1" key="1">
    <citation type="submission" date="2020-05" db="UniProtKB">
        <authorList>
            <consortium name="EnsemblMetazoa"/>
        </authorList>
    </citation>
    <scope>IDENTIFICATION</scope>
    <source>
        <strain evidence="1">Yale</strain>
    </source>
</reference>